<name>A0A918JI64_9ACTN</name>
<feature type="compositionally biased region" description="Low complexity" evidence="14">
    <location>
        <begin position="31"/>
        <end position="42"/>
    </location>
</feature>
<dbReference type="PRINTS" id="PR00931">
    <property type="entry name" value="MICOLLPTASE"/>
</dbReference>
<dbReference type="RefSeq" id="WP_190018829.1">
    <property type="nucleotide sequence ID" value="NZ_BMUE01000020.1"/>
</dbReference>
<proteinExistence type="predicted"/>
<dbReference type="PANTHER" id="PTHR13062">
    <property type="entry name" value="COLLAGENASE"/>
    <property type="match status" value="1"/>
</dbReference>
<evidence type="ECO:0000256" key="5">
    <source>
        <dbReference type="ARBA" id="ARBA00022525"/>
    </source>
</evidence>
<keyword evidence="5" id="KW-0964">Secreted</keyword>
<dbReference type="PANTHER" id="PTHR13062:SF9">
    <property type="entry name" value="MICROBIAL COLLAGENASE"/>
    <property type="match status" value="1"/>
</dbReference>
<reference evidence="17" key="1">
    <citation type="journal article" date="2014" name="Int. J. Syst. Evol. Microbiol.">
        <title>Complete genome sequence of Corynebacterium casei LMG S-19264T (=DSM 44701T), isolated from a smear-ripened cheese.</title>
        <authorList>
            <consortium name="US DOE Joint Genome Institute (JGI-PGF)"/>
            <person name="Walter F."/>
            <person name="Albersmeier A."/>
            <person name="Kalinowski J."/>
            <person name="Ruckert C."/>
        </authorList>
    </citation>
    <scope>NUCLEOTIDE SEQUENCE</scope>
    <source>
        <strain evidence="17">JCM 4490</strain>
    </source>
</reference>
<evidence type="ECO:0000256" key="11">
    <source>
        <dbReference type="ARBA" id="ARBA00023049"/>
    </source>
</evidence>
<accession>A0A918JI64</accession>
<evidence type="ECO:0000256" key="3">
    <source>
        <dbReference type="ARBA" id="ARBA00004613"/>
    </source>
</evidence>
<keyword evidence="7" id="KW-0479">Metal-binding</keyword>
<evidence type="ECO:0000313" key="18">
    <source>
        <dbReference type="Proteomes" id="UP000620224"/>
    </source>
</evidence>
<evidence type="ECO:0000256" key="6">
    <source>
        <dbReference type="ARBA" id="ARBA00022670"/>
    </source>
</evidence>
<dbReference type="Proteomes" id="UP000620224">
    <property type="component" value="Unassembled WGS sequence"/>
</dbReference>
<keyword evidence="8 15" id="KW-0732">Signal</keyword>
<protein>
    <recommendedName>
        <fullName evidence="4">microbial collagenase</fullName>
        <ecNumber evidence="4">3.4.24.3</ecNumber>
    </recommendedName>
</protein>
<evidence type="ECO:0000256" key="15">
    <source>
        <dbReference type="SAM" id="SignalP"/>
    </source>
</evidence>
<evidence type="ECO:0000256" key="7">
    <source>
        <dbReference type="ARBA" id="ARBA00022723"/>
    </source>
</evidence>
<dbReference type="AlphaFoldDB" id="A0A918JI64"/>
<feature type="region of interest" description="Disordered" evidence="14">
    <location>
        <begin position="31"/>
        <end position="97"/>
    </location>
</feature>
<comment type="catalytic activity">
    <reaction evidence="1">
        <text>Digestion of native collagen in the triple helical region at Xaa-|-Gly bonds. With synthetic peptides, a preference is shown for Gly at P3 and P1', Pro and Ala at P2 and P2', and hydroxyproline, Ala or Arg at P3'.</text>
        <dbReference type="EC" id="3.4.24.3"/>
    </reaction>
</comment>
<feature type="signal peptide" evidence="15">
    <location>
        <begin position="1"/>
        <end position="31"/>
    </location>
</feature>
<evidence type="ECO:0000256" key="10">
    <source>
        <dbReference type="ARBA" id="ARBA00022833"/>
    </source>
</evidence>
<dbReference type="Gene3D" id="1.10.390.20">
    <property type="match status" value="1"/>
</dbReference>
<keyword evidence="12" id="KW-0865">Zymogen</keyword>
<keyword evidence="11" id="KW-0482">Metalloprotease</keyword>
<evidence type="ECO:0000256" key="13">
    <source>
        <dbReference type="PIRSR" id="PIRSR602169-1"/>
    </source>
</evidence>
<comment type="cofactor">
    <cofactor evidence="2">
        <name>Zn(2+)</name>
        <dbReference type="ChEBI" id="CHEBI:29105"/>
    </cofactor>
</comment>
<dbReference type="GO" id="GO:0005576">
    <property type="term" value="C:extracellular region"/>
    <property type="evidence" value="ECO:0007669"/>
    <property type="project" value="UniProtKB-SubCell"/>
</dbReference>
<evidence type="ECO:0000256" key="8">
    <source>
        <dbReference type="ARBA" id="ARBA00022729"/>
    </source>
</evidence>
<dbReference type="GO" id="GO:0008270">
    <property type="term" value="F:zinc ion binding"/>
    <property type="evidence" value="ECO:0007669"/>
    <property type="project" value="InterPro"/>
</dbReference>
<evidence type="ECO:0000313" key="17">
    <source>
        <dbReference type="EMBL" id="GGW76958.1"/>
    </source>
</evidence>
<keyword evidence="6" id="KW-0645">Protease</keyword>
<dbReference type="EC" id="3.4.24.3" evidence="4"/>
<dbReference type="Pfam" id="PF08453">
    <property type="entry name" value="Peptidase_M9_N"/>
    <property type="match status" value="1"/>
</dbReference>
<feature type="compositionally biased region" description="Low complexity" evidence="14">
    <location>
        <begin position="54"/>
        <end position="72"/>
    </location>
</feature>
<dbReference type="GO" id="GO:0004222">
    <property type="term" value="F:metalloendopeptidase activity"/>
    <property type="evidence" value="ECO:0007669"/>
    <property type="project" value="InterPro"/>
</dbReference>
<keyword evidence="9" id="KW-0378">Hydrolase</keyword>
<evidence type="ECO:0000256" key="2">
    <source>
        <dbReference type="ARBA" id="ARBA00001947"/>
    </source>
</evidence>
<evidence type="ECO:0000256" key="12">
    <source>
        <dbReference type="ARBA" id="ARBA00023145"/>
    </source>
</evidence>
<dbReference type="GO" id="GO:0006508">
    <property type="term" value="P:proteolysis"/>
    <property type="evidence" value="ECO:0007669"/>
    <property type="project" value="UniProtKB-KW"/>
</dbReference>
<reference evidence="17" key="2">
    <citation type="submission" date="2020-09" db="EMBL/GenBank/DDBJ databases">
        <authorList>
            <person name="Sun Q."/>
            <person name="Ohkuma M."/>
        </authorList>
    </citation>
    <scope>NUCLEOTIDE SEQUENCE</scope>
    <source>
        <strain evidence="17">JCM 4490</strain>
    </source>
</reference>
<dbReference type="Gene3D" id="3.40.30.160">
    <property type="entry name" value="Collagenase ColT, N-terminal domain"/>
    <property type="match status" value="1"/>
</dbReference>
<comment type="caution">
    <text evidence="17">The sequence shown here is derived from an EMBL/GenBank/DDBJ whole genome shotgun (WGS) entry which is preliminary data.</text>
</comment>
<feature type="chain" id="PRO_5037066566" description="microbial collagenase" evidence="15">
    <location>
        <begin position="32"/>
        <end position="641"/>
    </location>
</feature>
<evidence type="ECO:0000256" key="9">
    <source>
        <dbReference type="ARBA" id="ARBA00022801"/>
    </source>
</evidence>
<keyword evidence="10" id="KW-0862">Zinc</keyword>
<dbReference type="Pfam" id="PF01752">
    <property type="entry name" value="Peptidase_M9"/>
    <property type="match status" value="1"/>
</dbReference>
<dbReference type="InterPro" id="IPR013661">
    <property type="entry name" value="Peptidase_M9_N_dom"/>
</dbReference>
<feature type="active site" evidence="13">
    <location>
        <position position="500"/>
    </location>
</feature>
<evidence type="ECO:0000256" key="4">
    <source>
        <dbReference type="ARBA" id="ARBA00012653"/>
    </source>
</evidence>
<gene>
    <name evidence="17" type="ORF">GCM10010503_63460</name>
</gene>
<dbReference type="InterPro" id="IPR002169">
    <property type="entry name" value="Peptidase_M9A/M9B"/>
</dbReference>
<dbReference type="EMBL" id="BMUE01000020">
    <property type="protein sequence ID" value="GGW76958.1"/>
    <property type="molecule type" value="Genomic_DNA"/>
</dbReference>
<evidence type="ECO:0000256" key="1">
    <source>
        <dbReference type="ARBA" id="ARBA00000424"/>
    </source>
</evidence>
<feature type="domain" description="Peptidase M9 collagenase N-terminal" evidence="16">
    <location>
        <begin position="96"/>
        <end position="277"/>
    </location>
</feature>
<keyword evidence="18" id="KW-1185">Reference proteome</keyword>
<comment type="subcellular location">
    <subcellularLocation>
        <location evidence="3">Secreted</location>
    </subcellularLocation>
</comment>
<evidence type="ECO:0000256" key="14">
    <source>
        <dbReference type="SAM" id="MobiDB-lite"/>
    </source>
</evidence>
<evidence type="ECO:0000259" key="16">
    <source>
        <dbReference type="Pfam" id="PF08453"/>
    </source>
</evidence>
<organism evidence="17 18">
    <name type="scientific">Streptomyces lucensis JCM 4490</name>
    <dbReference type="NCBI Taxonomy" id="1306176"/>
    <lineage>
        <taxon>Bacteria</taxon>
        <taxon>Bacillati</taxon>
        <taxon>Actinomycetota</taxon>
        <taxon>Actinomycetes</taxon>
        <taxon>Kitasatosporales</taxon>
        <taxon>Streptomycetaceae</taxon>
        <taxon>Streptomyces</taxon>
    </lineage>
</organism>
<sequence>MRYRFALPGRMAGAAAVCVTVAGLLSPPALAAPQPHTAATAPRKAVPKPSPTGAATAATERPAARAEQLSPAQLPPLAPLLTRDHRSRPGAAAASCTPADFGGRTGTALVSYVRSSTTDCVSTLFSVTGKDAHDVFRQDQMLTVAKAFRSTAGQYRGDNSGSLEQLVLFLRAGYYVQFNHAGDVGPYTSRLTSAVTAGLDTFFARPHSRDVSAANGDILGESVILTDSADQQGRYLYVYRRLLNDHDSSYDAVDSMVRAVNDVYTPLWRGNWNPQYVKAVDADPRVIDTLYDFALANTDLLGTGLAFLDSNAGMNLARYVEHPELRDTVAPLTRELLDATAITGPTAGLWVAVATQANYYDGVNCSYYDVCDLPDRLTRAVLPTVHPCDGNVTVRAQSLTAADLDAACASVLGQDARFRSLVRADGPIPGQYVSSLQLVVFASRADYQTYAGTIYGISTDNGGMTLEGDPSDPANEATSIMYQKDRDNGFPARIWNLNHEYTHFLDARDDMKGDFAQQVSVPDVWWIEGLAEYVSYTYRGLADDQAVQEAGRHTYRLSTLFQNTYENSDVTRTYPWGYLAVRYMAERHPDDIQRMLTRFRAGDYAGGYAVYADGIGTRYDADFDQWLTACAAGACARPAPA</sequence>